<dbReference type="Proteomes" id="UP000269847">
    <property type="component" value="Chromosome"/>
</dbReference>
<dbReference type="EMBL" id="CP032608">
    <property type="protein sequence ID" value="AYF83505.1"/>
    <property type="molecule type" value="Genomic_DNA"/>
</dbReference>
<name>A0A9W3VEA2_BACTU</name>
<sequence>MKYLTLKTPLNELRSFFILITTNGLLGSAIFINVLSIEKKRYITQSQPQVDKVQPQEDRDKGYVYIQFS</sequence>
<organism evidence="1 2">
    <name type="scientific">Bacillus thuringiensis</name>
    <dbReference type="NCBI Taxonomy" id="1428"/>
    <lineage>
        <taxon>Bacteria</taxon>
        <taxon>Bacillati</taxon>
        <taxon>Bacillota</taxon>
        <taxon>Bacilli</taxon>
        <taxon>Bacillales</taxon>
        <taxon>Bacillaceae</taxon>
        <taxon>Bacillus</taxon>
        <taxon>Bacillus cereus group</taxon>
    </lineage>
</organism>
<proteinExistence type="predicted"/>
<accession>A0A9W3VEA2</accession>
<protein>
    <submittedName>
        <fullName evidence="1">Uncharacterized protein</fullName>
    </submittedName>
</protein>
<dbReference type="AlphaFoldDB" id="A0A9W3VEA2"/>
<gene>
    <name evidence="1" type="ORF">D7J84_21025</name>
</gene>
<reference evidence="1 2" key="1">
    <citation type="submission" date="2018-09" db="EMBL/GenBank/DDBJ databases">
        <title>Complete genome of Bacillus thuringiensis strain QZL38.</title>
        <authorList>
            <person name="Song F."/>
        </authorList>
    </citation>
    <scope>NUCLEOTIDE SEQUENCE [LARGE SCALE GENOMIC DNA]</scope>
    <source>
        <strain evidence="1 2">QZL38</strain>
    </source>
</reference>
<evidence type="ECO:0000313" key="2">
    <source>
        <dbReference type="Proteomes" id="UP000269847"/>
    </source>
</evidence>
<evidence type="ECO:0000313" key="1">
    <source>
        <dbReference type="EMBL" id="AYF83505.1"/>
    </source>
</evidence>